<proteinExistence type="inferred from homology"/>
<organism evidence="6 7">
    <name type="scientific">Microcystis aeruginosa NIES-44</name>
    <dbReference type="NCBI Taxonomy" id="449439"/>
    <lineage>
        <taxon>Bacteria</taxon>
        <taxon>Bacillati</taxon>
        <taxon>Cyanobacteriota</taxon>
        <taxon>Cyanophyceae</taxon>
        <taxon>Oscillatoriophycideae</taxon>
        <taxon>Chroococcales</taxon>
        <taxon>Microcystaceae</taxon>
        <taxon>Microcystis</taxon>
    </lineage>
</organism>
<evidence type="ECO:0000313" key="7">
    <source>
        <dbReference type="Proteomes" id="UP000030321"/>
    </source>
</evidence>
<dbReference type="InterPro" id="IPR000358">
    <property type="entry name" value="RNR_small_fam"/>
</dbReference>
<name>A0A0A1VZC1_MICAE</name>
<comment type="similarity">
    <text evidence="2">Belongs to the ribonucleoside diphosphate reductase small chain family.</text>
</comment>
<dbReference type="Pfam" id="PF00268">
    <property type="entry name" value="Ribonuc_red_sm"/>
    <property type="match status" value="1"/>
</dbReference>
<comment type="cofactor">
    <cofactor evidence="1">
        <name>Fe cation</name>
        <dbReference type="ChEBI" id="CHEBI:24875"/>
    </cofactor>
</comment>
<dbReference type="EC" id="1.17.4.1" evidence="4"/>
<dbReference type="InterPro" id="IPR033909">
    <property type="entry name" value="RNR_small"/>
</dbReference>
<dbReference type="Gene3D" id="1.10.620.20">
    <property type="entry name" value="Ribonucleotide Reductase, subunit A"/>
    <property type="match status" value="1"/>
</dbReference>
<dbReference type="PANTHER" id="PTHR23409:SF18">
    <property type="entry name" value="RIBONUCLEOSIDE-DIPHOSPHATE REDUCTASE SUBUNIT M2"/>
    <property type="match status" value="1"/>
</dbReference>
<sequence>MSLHLVNSCHSMPISPIFNPAGDDAIENRSIWFGNTTNLMQLNDVRYTWAVGLYQQMRENFWIPQRLDITQDVTEYGHLTDEERYAYHGILSYLTFLDSVQTCNIPHLKGSVTAPEISLCMAEQISQEAMHNQSYQYLIETIIPPDRRGEVYDFWRTDKVLRDRCEFIATLYQQYIDKQTTESYFIALVADYLLESLYFYNGLNNDVAH</sequence>
<dbReference type="InterPro" id="IPR012348">
    <property type="entry name" value="RNR-like"/>
</dbReference>
<evidence type="ECO:0000256" key="5">
    <source>
        <dbReference type="ARBA" id="ARBA00047754"/>
    </source>
</evidence>
<dbReference type="UniPathway" id="UPA00326"/>
<comment type="catalytic activity">
    <reaction evidence="5">
        <text>a 2'-deoxyribonucleoside 5'-diphosphate + [thioredoxin]-disulfide + H2O = a ribonucleoside 5'-diphosphate + [thioredoxin]-dithiol</text>
        <dbReference type="Rhea" id="RHEA:23252"/>
        <dbReference type="Rhea" id="RHEA-COMP:10698"/>
        <dbReference type="Rhea" id="RHEA-COMP:10700"/>
        <dbReference type="ChEBI" id="CHEBI:15377"/>
        <dbReference type="ChEBI" id="CHEBI:29950"/>
        <dbReference type="ChEBI" id="CHEBI:50058"/>
        <dbReference type="ChEBI" id="CHEBI:57930"/>
        <dbReference type="ChEBI" id="CHEBI:73316"/>
        <dbReference type="EC" id="1.17.4.1"/>
    </reaction>
</comment>
<dbReference type="GO" id="GO:0004748">
    <property type="term" value="F:ribonucleoside-diphosphate reductase activity, thioredoxin disulfide as acceptor"/>
    <property type="evidence" value="ECO:0007669"/>
    <property type="project" value="UniProtKB-EC"/>
</dbReference>
<protein>
    <recommendedName>
        <fullName evidence="4">ribonucleoside-diphosphate reductase</fullName>
        <ecNumber evidence="4">1.17.4.1</ecNumber>
    </recommendedName>
</protein>
<accession>A0A0A1VZC1</accession>
<dbReference type="PANTHER" id="PTHR23409">
    <property type="entry name" value="RIBONUCLEOSIDE-DIPHOSPHATE REDUCTASE SMALL CHAIN"/>
    <property type="match status" value="1"/>
</dbReference>
<dbReference type="Proteomes" id="UP000030321">
    <property type="component" value="Unassembled WGS sequence"/>
</dbReference>
<evidence type="ECO:0000256" key="4">
    <source>
        <dbReference type="ARBA" id="ARBA00012274"/>
    </source>
</evidence>
<comment type="caution">
    <text evidence="6">The sequence shown here is derived from an EMBL/GenBank/DDBJ whole genome shotgun (WGS) entry which is preliminary data.</text>
</comment>
<dbReference type="CDD" id="cd01049">
    <property type="entry name" value="RNRR2"/>
    <property type="match status" value="1"/>
</dbReference>
<dbReference type="AlphaFoldDB" id="A0A0A1VZC1"/>
<evidence type="ECO:0000256" key="1">
    <source>
        <dbReference type="ARBA" id="ARBA00001962"/>
    </source>
</evidence>
<dbReference type="InterPro" id="IPR009078">
    <property type="entry name" value="Ferritin-like_SF"/>
</dbReference>
<dbReference type="GO" id="GO:0009263">
    <property type="term" value="P:deoxyribonucleotide biosynthetic process"/>
    <property type="evidence" value="ECO:0007669"/>
    <property type="project" value="InterPro"/>
</dbReference>
<reference evidence="7" key="1">
    <citation type="journal article" date="2015" name="Genome">
        <title>Whole Genome Sequence of the Non-Microcystin-Producing Microcystis aeruginosa Strain NIES-44.</title>
        <authorList>
            <person name="Okano K."/>
            <person name="Miyata N."/>
            <person name="Ozaki Y."/>
        </authorList>
    </citation>
    <scope>NUCLEOTIDE SEQUENCE [LARGE SCALE GENOMIC DNA]</scope>
    <source>
        <strain evidence="7">NIES-44</strain>
    </source>
</reference>
<evidence type="ECO:0000256" key="3">
    <source>
        <dbReference type="ARBA" id="ARBA00011209"/>
    </source>
</evidence>
<dbReference type="SUPFAM" id="SSF47240">
    <property type="entry name" value="Ferritin-like"/>
    <property type="match status" value="1"/>
</dbReference>
<comment type="subunit">
    <text evidence="3">Tetramer of two alpha and two beta subunits.</text>
</comment>
<gene>
    <name evidence="6" type="ORF">N44_03950</name>
</gene>
<evidence type="ECO:0000313" key="6">
    <source>
        <dbReference type="EMBL" id="GAL95095.1"/>
    </source>
</evidence>
<evidence type="ECO:0000256" key="2">
    <source>
        <dbReference type="ARBA" id="ARBA00009303"/>
    </source>
</evidence>
<keyword evidence="6" id="KW-0560">Oxidoreductase</keyword>
<dbReference type="EMBL" id="BBPA01000067">
    <property type="protein sequence ID" value="GAL95095.1"/>
    <property type="molecule type" value="Genomic_DNA"/>
</dbReference>